<dbReference type="InterPro" id="IPR026881">
    <property type="entry name" value="WYL_dom"/>
</dbReference>
<evidence type="ECO:0000313" key="3">
    <source>
        <dbReference type="EMBL" id="TDW20830.1"/>
    </source>
</evidence>
<dbReference type="RefSeq" id="WP_134168916.1">
    <property type="nucleotide sequence ID" value="NZ_SODD01000010.1"/>
</dbReference>
<name>A0A4R7ZYL7_9FIRM</name>
<dbReference type="PANTHER" id="PTHR34580:SF1">
    <property type="entry name" value="PROTEIN PAFC"/>
    <property type="match status" value="1"/>
</dbReference>
<comment type="caution">
    <text evidence="3">The sequence shown here is derived from an EMBL/GenBank/DDBJ whole genome shotgun (WGS) entry which is preliminary data.</text>
</comment>
<evidence type="ECO:0000259" key="1">
    <source>
        <dbReference type="Pfam" id="PF13280"/>
    </source>
</evidence>
<dbReference type="EMBL" id="SODD01000010">
    <property type="protein sequence ID" value="TDW20830.1"/>
    <property type="molecule type" value="Genomic_DNA"/>
</dbReference>
<sequence>MNRSALVIKMLNYLKANDVVSRDEIASYLETNKRNISEFKKELEVAGYVIESITGKDGGYRLDETSLVPTIALTDKEIESLHDAGAFLQMYNYNQLTCYNDALMKIKNALHEPNQSKNIHYLWSGQTTHTEHKMISLFQEARDKRMHVRFLYRSLQATTFDERYVQPYELIVSEDGNYVLAYDRTEGKRPGYKSFKLSDVRMKRVEIASIRFARDPDFKIDEHVGKQNLIAEAYCVKIKVTGLHAILLEERSIGLLESKEKVDDGLLIEFTMENKAKILEFLRSLGPDCILLEPSELKDELIDSLQQSLSQYML</sequence>
<gene>
    <name evidence="3" type="ORF">EDD63_11050</name>
</gene>
<keyword evidence="4" id="KW-1185">Reference proteome</keyword>
<protein>
    <submittedName>
        <fullName evidence="3">Putative DNA-binding transcriptional regulator YafY</fullName>
    </submittedName>
</protein>
<organism evidence="3 4">
    <name type="scientific">Breznakia blatticola</name>
    <dbReference type="NCBI Taxonomy" id="1754012"/>
    <lineage>
        <taxon>Bacteria</taxon>
        <taxon>Bacillati</taxon>
        <taxon>Bacillota</taxon>
        <taxon>Erysipelotrichia</taxon>
        <taxon>Erysipelotrichales</taxon>
        <taxon>Erysipelotrichaceae</taxon>
        <taxon>Breznakia</taxon>
    </lineage>
</organism>
<dbReference type="GO" id="GO:0003677">
    <property type="term" value="F:DNA binding"/>
    <property type="evidence" value="ECO:0007669"/>
    <property type="project" value="UniProtKB-KW"/>
</dbReference>
<keyword evidence="3" id="KW-0238">DNA-binding</keyword>
<dbReference type="InterPro" id="IPR036388">
    <property type="entry name" value="WH-like_DNA-bd_sf"/>
</dbReference>
<accession>A0A4R7ZYL7</accession>
<dbReference type="Proteomes" id="UP000294743">
    <property type="component" value="Unassembled WGS sequence"/>
</dbReference>
<proteinExistence type="predicted"/>
<dbReference type="SUPFAM" id="SSF46785">
    <property type="entry name" value="Winged helix' DNA-binding domain"/>
    <property type="match status" value="1"/>
</dbReference>
<feature type="domain" description="WYL" evidence="1">
    <location>
        <begin position="137"/>
        <end position="200"/>
    </location>
</feature>
<evidence type="ECO:0000259" key="2">
    <source>
        <dbReference type="Pfam" id="PF25583"/>
    </source>
</evidence>
<evidence type="ECO:0000313" key="4">
    <source>
        <dbReference type="Proteomes" id="UP000294743"/>
    </source>
</evidence>
<dbReference type="InterPro" id="IPR036390">
    <property type="entry name" value="WH_DNA-bd_sf"/>
</dbReference>
<dbReference type="PANTHER" id="PTHR34580">
    <property type="match status" value="1"/>
</dbReference>
<dbReference type="InterPro" id="IPR051534">
    <property type="entry name" value="CBASS_pafABC_assoc_protein"/>
</dbReference>
<dbReference type="Gene3D" id="1.10.10.10">
    <property type="entry name" value="Winged helix-like DNA-binding domain superfamily/Winged helix DNA-binding domain"/>
    <property type="match status" value="1"/>
</dbReference>
<dbReference type="OrthoDB" id="9815009at2"/>
<dbReference type="InterPro" id="IPR057727">
    <property type="entry name" value="WCX_dom"/>
</dbReference>
<reference evidence="3 4" key="1">
    <citation type="submission" date="2019-03" db="EMBL/GenBank/DDBJ databases">
        <title>Genomic Encyclopedia of Type Strains, Phase IV (KMG-IV): sequencing the most valuable type-strain genomes for metagenomic binning, comparative biology and taxonomic classification.</title>
        <authorList>
            <person name="Goeker M."/>
        </authorList>
    </citation>
    <scope>NUCLEOTIDE SEQUENCE [LARGE SCALE GENOMIC DNA]</scope>
    <source>
        <strain evidence="3 4">DSM 28867</strain>
    </source>
</reference>
<dbReference type="Pfam" id="PF13280">
    <property type="entry name" value="WYL"/>
    <property type="match status" value="1"/>
</dbReference>
<feature type="domain" description="WCX" evidence="2">
    <location>
        <begin position="234"/>
        <end position="307"/>
    </location>
</feature>
<dbReference type="PROSITE" id="PS52050">
    <property type="entry name" value="WYL"/>
    <property type="match status" value="1"/>
</dbReference>
<dbReference type="AlphaFoldDB" id="A0A4R7ZYL7"/>
<dbReference type="Pfam" id="PF25583">
    <property type="entry name" value="WCX"/>
    <property type="match status" value="1"/>
</dbReference>